<dbReference type="GO" id="GO:0005524">
    <property type="term" value="F:ATP binding"/>
    <property type="evidence" value="ECO:0007669"/>
    <property type="project" value="UniProtKB-KW"/>
</dbReference>
<reference evidence="5" key="1">
    <citation type="journal article" date="2020" name="Nature">
        <title>Giant virus diversity and host interactions through global metagenomics.</title>
        <authorList>
            <person name="Schulz F."/>
            <person name="Roux S."/>
            <person name="Paez-Espino D."/>
            <person name="Jungbluth S."/>
            <person name="Walsh D.A."/>
            <person name="Denef V.J."/>
            <person name="McMahon K.D."/>
            <person name="Konstantinidis K.T."/>
            <person name="Eloe-Fadrosh E.A."/>
            <person name="Kyrpides N.C."/>
            <person name="Woyke T."/>
        </authorList>
    </citation>
    <scope>NUCLEOTIDE SEQUENCE</scope>
    <source>
        <strain evidence="5">GVMAG-M-3300023179-59</strain>
    </source>
</reference>
<evidence type="ECO:0000256" key="2">
    <source>
        <dbReference type="ARBA" id="ARBA00022741"/>
    </source>
</evidence>
<dbReference type="PROSITE" id="PS00108">
    <property type="entry name" value="PROTEIN_KINASE_ST"/>
    <property type="match status" value="1"/>
</dbReference>
<dbReference type="EC" id="2.7.11.1" evidence="1"/>
<dbReference type="EMBL" id="MN739849">
    <property type="protein sequence ID" value="QHT74388.1"/>
    <property type="molecule type" value="Genomic_DNA"/>
</dbReference>
<dbReference type="AlphaFoldDB" id="A0A6C0H1G6"/>
<proteinExistence type="predicted"/>
<dbReference type="InterPro" id="IPR000719">
    <property type="entry name" value="Prot_kinase_dom"/>
</dbReference>
<sequence>MSNIVANKYVIMEQIGKGMFGEVYLGKHKKTSESVAIKIEKESSPYKLLKHETTILKYLYDNGSRKIPLVYWFGIWNKNTCFVMSFYECSLHDYCKTTLMDEKLDRIMIQCLNILESIHTHYVIHRDIKPQNFMILKGEIYIIDFGLATFFVDDKIEHIENPTTKSENLVGSPKYASYNIHNGDASSRRDDLISLGYMYIYLYAKELPWDMCRKFANETLPETSIYHEANQIRKECKTWENLEPILVKINQKIYKFLNYCYQLKFNQTPNYHGLTQLFYTAAP</sequence>
<dbReference type="PROSITE" id="PS50011">
    <property type="entry name" value="PROTEIN_KINASE_DOM"/>
    <property type="match status" value="1"/>
</dbReference>
<dbReference type="GO" id="GO:0004674">
    <property type="term" value="F:protein serine/threonine kinase activity"/>
    <property type="evidence" value="ECO:0007669"/>
    <property type="project" value="UniProtKB-EC"/>
</dbReference>
<evidence type="ECO:0000256" key="1">
    <source>
        <dbReference type="ARBA" id="ARBA00012513"/>
    </source>
</evidence>
<dbReference type="SUPFAM" id="SSF56112">
    <property type="entry name" value="Protein kinase-like (PK-like)"/>
    <property type="match status" value="1"/>
</dbReference>
<dbReference type="PANTHER" id="PTHR11909">
    <property type="entry name" value="CASEIN KINASE-RELATED"/>
    <property type="match status" value="1"/>
</dbReference>
<evidence type="ECO:0000256" key="3">
    <source>
        <dbReference type="ARBA" id="ARBA00022840"/>
    </source>
</evidence>
<dbReference type="InterPro" id="IPR017441">
    <property type="entry name" value="Protein_kinase_ATP_BS"/>
</dbReference>
<dbReference type="InterPro" id="IPR008271">
    <property type="entry name" value="Ser/Thr_kinase_AS"/>
</dbReference>
<accession>A0A6C0H1G6</accession>
<dbReference type="InterPro" id="IPR011009">
    <property type="entry name" value="Kinase-like_dom_sf"/>
</dbReference>
<organism evidence="5">
    <name type="scientific">viral metagenome</name>
    <dbReference type="NCBI Taxonomy" id="1070528"/>
    <lineage>
        <taxon>unclassified sequences</taxon>
        <taxon>metagenomes</taxon>
        <taxon>organismal metagenomes</taxon>
    </lineage>
</organism>
<name>A0A6C0H1G6_9ZZZZ</name>
<dbReference type="InterPro" id="IPR050235">
    <property type="entry name" value="CK1_Ser-Thr_kinase"/>
</dbReference>
<keyword evidence="3" id="KW-0067">ATP-binding</keyword>
<dbReference type="PROSITE" id="PS00107">
    <property type="entry name" value="PROTEIN_KINASE_ATP"/>
    <property type="match status" value="1"/>
</dbReference>
<dbReference type="Pfam" id="PF00069">
    <property type="entry name" value="Pkinase"/>
    <property type="match status" value="1"/>
</dbReference>
<feature type="domain" description="Protein kinase" evidence="4">
    <location>
        <begin position="9"/>
        <end position="283"/>
    </location>
</feature>
<keyword evidence="2" id="KW-0547">Nucleotide-binding</keyword>
<dbReference type="Gene3D" id="1.10.510.10">
    <property type="entry name" value="Transferase(Phosphotransferase) domain 1"/>
    <property type="match status" value="1"/>
</dbReference>
<evidence type="ECO:0000313" key="5">
    <source>
        <dbReference type="EMBL" id="QHT74388.1"/>
    </source>
</evidence>
<protein>
    <recommendedName>
        <fullName evidence="1">non-specific serine/threonine protein kinase</fullName>
        <ecNumber evidence="1">2.7.11.1</ecNumber>
    </recommendedName>
</protein>
<dbReference type="SMART" id="SM00220">
    <property type="entry name" value="S_TKc"/>
    <property type="match status" value="1"/>
</dbReference>
<evidence type="ECO:0000259" key="4">
    <source>
        <dbReference type="PROSITE" id="PS50011"/>
    </source>
</evidence>